<sequence length="161" mass="17905">MQKVLLSPIISPPYEGVTQHHIYNYTANPSIGLPNLIATDDSTYPPLINGLEIFQISGVLDDGVTDSNDVKVLALLQSTFDVLRGWSGDPCFPYQYTWDLLSCVYSTPRRVQSLDLGNFNLTGTFPDISSLDALFRIDFHNNSLSGPIPSFLGHMRKLEQL</sequence>
<accession>A0A2U1M9X8</accession>
<dbReference type="InterPro" id="IPR032675">
    <property type="entry name" value="LRR_dom_sf"/>
</dbReference>
<dbReference type="PANTHER" id="PTHR45631">
    <property type="entry name" value="OS07G0107800 PROTEIN-RELATED"/>
    <property type="match status" value="1"/>
</dbReference>
<evidence type="ECO:0000313" key="1">
    <source>
        <dbReference type="EMBL" id="PWA58055.1"/>
    </source>
</evidence>
<comment type="caution">
    <text evidence="1">The sequence shown here is derived from an EMBL/GenBank/DDBJ whole genome shotgun (WGS) entry which is preliminary data.</text>
</comment>
<organism evidence="1 2">
    <name type="scientific">Artemisia annua</name>
    <name type="common">Sweet wormwood</name>
    <dbReference type="NCBI Taxonomy" id="35608"/>
    <lineage>
        <taxon>Eukaryota</taxon>
        <taxon>Viridiplantae</taxon>
        <taxon>Streptophyta</taxon>
        <taxon>Embryophyta</taxon>
        <taxon>Tracheophyta</taxon>
        <taxon>Spermatophyta</taxon>
        <taxon>Magnoliopsida</taxon>
        <taxon>eudicotyledons</taxon>
        <taxon>Gunneridae</taxon>
        <taxon>Pentapetalae</taxon>
        <taxon>asterids</taxon>
        <taxon>campanulids</taxon>
        <taxon>Asterales</taxon>
        <taxon>Asteraceae</taxon>
        <taxon>Asteroideae</taxon>
        <taxon>Anthemideae</taxon>
        <taxon>Artemisiinae</taxon>
        <taxon>Artemisia</taxon>
    </lineage>
</organism>
<dbReference type="EMBL" id="PKPP01006003">
    <property type="protein sequence ID" value="PWA58055.1"/>
    <property type="molecule type" value="Genomic_DNA"/>
</dbReference>
<name>A0A2U1M9X8_ARTAN</name>
<reference evidence="1 2" key="1">
    <citation type="journal article" date="2018" name="Mol. Plant">
        <title>The genome of Artemisia annua provides insight into the evolution of Asteraceae family and artemisinin biosynthesis.</title>
        <authorList>
            <person name="Shen Q."/>
            <person name="Zhang L."/>
            <person name="Liao Z."/>
            <person name="Wang S."/>
            <person name="Yan T."/>
            <person name="Shi P."/>
            <person name="Liu M."/>
            <person name="Fu X."/>
            <person name="Pan Q."/>
            <person name="Wang Y."/>
            <person name="Lv Z."/>
            <person name="Lu X."/>
            <person name="Zhang F."/>
            <person name="Jiang W."/>
            <person name="Ma Y."/>
            <person name="Chen M."/>
            <person name="Hao X."/>
            <person name="Li L."/>
            <person name="Tang Y."/>
            <person name="Lv G."/>
            <person name="Zhou Y."/>
            <person name="Sun X."/>
            <person name="Brodelius P.E."/>
            <person name="Rose J.K.C."/>
            <person name="Tang K."/>
        </authorList>
    </citation>
    <scope>NUCLEOTIDE SEQUENCE [LARGE SCALE GENOMIC DNA]</scope>
    <source>
        <strain evidence="2">cv. Huhao1</strain>
        <tissue evidence="1">Leaf</tissue>
    </source>
</reference>
<dbReference type="Proteomes" id="UP000245207">
    <property type="component" value="Unassembled WGS sequence"/>
</dbReference>
<gene>
    <name evidence="1" type="ORF">CTI12_AA403560</name>
</gene>
<dbReference type="PANTHER" id="PTHR45631:SF201">
    <property type="entry name" value="MALECTIN-LIKE CARBOHYDRATE-BINDING DOMAIN-CONTAINING PROTEIN-RELATED"/>
    <property type="match status" value="1"/>
</dbReference>
<dbReference type="Gene3D" id="3.80.10.10">
    <property type="entry name" value="Ribonuclease Inhibitor"/>
    <property type="match status" value="1"/>
</dbReference>
<dbReference type="OrthoDB" id="1731288at2759"/>
<dbReference type="AlphaFoldDB" id="A0A2U1M9X8"/>
<dbReference type="SUPFAM" id="SSF52058">
    <property type="entry name" value="L domain-like"/>
    <property type="match status" value="1"/>
</dbReference>
<keyword evidence="2" id="KW-1185">Reference proteome</keyword>
<evidence type="ECO:0000313" key="2">
    <source>
        <dbReference type="Proteomes" id="UP000245207"/>
    </source>
</evidence>
<proteinExistence type="predicted"/>
<protein>
    <submittedName>
        <fullName evidence="1">Malectin-like carbohydrate-binding domain-containing protein</fullName>
    </submittedName>
</protein>
<dbReference type="STRING" id="35608.A0A2U1M9X8"/>